<dbReference type="GO" id="GO:0006606">
    <property type="term" value="P:protein import into nucleus"/>
    <property type="evidence" value="ECO:0007669"/>
    <property type="project" value="TreeGrafter"/>
</dbReference>
<protein>
    <submittedName>
        <fullName evidence="4">DEHA2F17556p</fullName>
    </submittedName>
</protein>
<dbReference type="Pfam" id="PF04603">
    <property type="entry name" value="Mog1"/>
    <property type="match status" value="1"/>
</dbReference>
<evidence type="ECO:0000313" key="5">
    <source>
        <dbReference type="Proteomes" id="UP000000599"/>
    </source>
</evidence>
<dbReference type="InParanoid" id="Q6BKZ6"/>
<dbReference type="Gene3D" id="3.40.1000.10">
    <property type="entry name" value="Mog1/PsbP, alpha/beta/alpha sandwich"/>
    <property type="match status" value="1"/>
</dbReference>
<dbReference type="GO" id="GO:0031267">
    <property type="term" value="F:small GTPase binding"/>
    <property type="evidence" value="ECO:0007669"/>
    <property type="project" value="TreeGrafter"/>
</dbReference>
<dbReference type="GO" id="GO:0005085">
    <property type="term" value="F:guanyl-nucleotide exchange factor activity"/>
    <property type="evidence" value="ECO:0007669"/>
    <property type="project" value="TreeGrafter"/>
</dbReference>
<dbReference type="Proteomes" id="UP000000599">
    <property type="component" value="Chromosome F"/>
</dbReference>
<organism evidence="4 5">
    <name type="scientific">Debaryomyces hansenii (strain ATCC 36239 / CBS 767 / BCRC 21394 / JCM 1990 / NBRC 0083 / IGC 2968)</name>
    <name type="common">Yeast</name>
    <name type="synonym">Torulaspora hansenii</name>
    <dbReference type="NCBI Taxonomy" id="284592"/>
    <lineage>
        <taxon>Eukaryota</taxon>
        <taxon>Fungi</taxon>
        <taxon>Dikarya</taxon>
        <taxon>Ascomycota</taxon>
        <taxon>Saccharomycotina</taxon>
        <taxon>Pichiomycetes</taxon>
        <taxon>Debaryomycetaceae</taxon>
        <taxon>Debaryomyces</taxon>
    </lineage>
</organism>
<dbReference type="eggNOG" id="KOG3329">
    <property type="taxonomic scope" value="Eukaryota"/>
</dbReference>
<dbReference type="PANTHER" id="PTHR15837">
    <property type="entry name" value="RAN GUANINE NUCLEOTIDE RELEASE FACTOR"/>
    <property type="match status" value="1"/>
</dbReference>
<dbReference type="PANTHER" id="PTHR15837:SF0">
    <property type="entry name" value="RAN GUANINE NUCLEOTIDE RELEASE FACTOR"/>
    <property type="match status" value="1"/>
</dbReference>
<keyword evidence="3" id="KW-0653">Protein transport</keyword>
<keyword evidence="2" id="KW-0813">Transport</keyword>
<dbReference type="VEuPathDB" id="FungiDB:DEHA2F17556g"/>
<reference evidence="4 5" key="1">
    <citation type="journal article" date="2004" name="Nature">
        <title>Genome evolution in yeasts.</title>
        <authorList>
            <consortium name="Genolevures"/>
            <person name="Dujon B."/>
            <person name="Sherman D."/>
            <person name="Fischer G."/>
            <person name="Durrens P."/>
            <person name="Casaregola S."/>
            <person name="Lafontaine I."/>
            <person name="de Montigny J."/>
            <person name="Marck C."/>
            <person name="Neuveglise C."/>
            <person name="Talla E."/>
            <person name="Goffard N."/>
            <person name="Frangeul L."/>
            <person name="Aigle M."/>
            <person name="Anthouard V."/>
            <person name="Babour A."/>
            <person name="Barbe V."/>
            <person name="Barnay S."/>
            <person name="Blanchin S."/>
            <person name="Beckerich J.M."/>
            <person name="Beyne E."/>
            <person name="Bleykasten C."/>
            <person name="Boisrame A."/>
            <person name="Boyer J."/>
            <person name="Cattolico L."/>
            <person name="Confanioleri F."/>
            <person name="de Daruvar A."/>
            <person name="Despons L."/>
            <person name="Fabre E."/>
            <person name="Fairhead C."/>
            <person name="Ferry-Dumazet H."/>
            <person name="Groppi A."/>
            <person name="Hantraye F."/>
            <person name="Hennequin C."/>
            <person name="Jauniaux N."/>
            <person name="Joyet P."/>
            <person name="Kachouri R."/>
            <person name="Kerrest A."/>
            <person name="Koszul R."/>
            <person name="Lemaire M."/>
            <person name="Lesur I."/>
            <person name="Ma L."/>
            <person name="Muller H."/>
            <person name="Nicaud J.M."/>
            <person name="Nikolski M."/>
            <person name="Oztas S."/>
            <person name="Ozier-Kalogeropoulos O."/>
            <person name="Pellenz S."/>
            <person name="Potier S."/>
            <person name="Richard G.F."/>
            <person name="Straub M.L."/>
            <person name="Suleau A."/>
            <person name="Swennene D."/>
            <person name="Tekaia F."/>
            <person name="Wesolowski-Louvel M."/>
            <person name="Westhof E."/>
            <person name="Wirth B."/>
            <person name="Zeniou-Meyer M."/>
            <person name="Zivanovic I."/>
            <person name="Bolotin-Fukuhara M."/>
            <person name="Thierry A."/>
            <person name="Bouchier C."/>
            <person name="Caudron B."/>
            <person name="Scarpelli C."/>
            <person name="Gaillardin C."/>
            <person name="Weissenbach J."/>
            <person name="Wincker P."/>
            <person name="Souciet J.L."/>
        </authorList>
    </citation>
    <scope>NUCLEOTIDE SEQUENCE [LARGE SCALE GENOMIC DNA]</scope>
    <source>
        <strain evidence="5">ATCC 36239 / CBS 767 / BCRC 21394 / JCM 1990 / NBRC 0083 / IGC 2968</strain>
    </source>
</reference>
<evidence type="ECO:0000313" key="4">
    <source>
        <dbReference type="EMBL" id="CAG89507.2"/>
    </source>
</evidence>
<sequence length="153" mass="17381">MFELYGGAVTTVLPAGIVDVSDMREVPDNQEVFIIEDGDKDVSIIFDLLEQVDAQDINAALRMHIDDMLETNQFTMMEEIDSKVLNTKIHTCYVNCKNSIHLVSLIRLSKVETDIVISMHVGESDIEAVMDKYYGIFKVAGENFNIKNWELFN</sequence>
<dbReference type="OMA" id="GENFNIK"/>
<dbReference type="InterPro" id="IPR007681">
    <property type="entry name" value="Mog1"/>
</dbReference>
<dbReference type="GeneID" id="2903675"/>
<accession>Q6BKZ6</accession>
<keyword evidence="5" id="KW-1185">Reference proteome</keyword>
<evidence type="ECO:0000256" key="2">
    <source>
        <dbReference type="ARBA" id="ARBA00022448"/>
    </source>
</evidence>
<dbReference type="EMBL" id="CR382138">
    <property type="protein sequence ID" value="CAG89507.2"/>
    <property type="molecule type" value="Genomic_DNA"/>
</dbReference>
<proteinExistence type="inferred from homology"/>
<evidence type="ECO:0000256" key="3">
    <source>
        <dbReference type="ARBA" id="ARBA00022927"/>
    </source>
</evidence>
<dbReference type="OrthoDB" id="10255285at2759"/>
<dbReference type="InterPro" id="IPR016123">
    <property type="entry name" value="Mog1/PsbP_a/b/a-sand"/>
</dbReference>
<gene>
    <name evidence="4" type="ordered locus">DEHA2F17556g</name>
</gene>
<dbReference type="RefSeq" id="XP_461125.2">
    <property type="nucleotide sequence ID" value="XM_461125.1"/>
</dbReference>
<name>Q6BKZ6_DEBHA</name>
<dbReference type="AlphaFoldDB" id="Q6BKZ6"/>
<dbReference type="STRING" id="284592.Q6BKZ6"/>
<dbReference type="HOGENOM" id="CLU_081345_1_2_1"/>
<dbReference type="FunCoup" id="Q6BKZ6">
    <property type="interactions" value="280"/>
</dbReference>
<comment type="similarity">
    <text evidence="1">Belongs to the MOG1 family.</text>
</comment>
<dbReference type="SUPFAM" id="SSF55724">
    <property type="entry name" value="Mog1p/PsbP-like"/>
    <property type="match status" value="1"/>
</dbReference>
<dbReference type="GO" id="GO:0005634">
    <property type="term" value="C:nucleus"/>
    <property type="evidence" value="ECO:0007669"/>
    <property type="project" value="TreeGrafter"/>
</dbReference>
<evidence type="ECO:0000256" key="1">
    <source>
        <dbReference type="ARBA" id="ARBA00010307"/>
    </source>
</evidence>
<dbReference type="KEGG" id="dha:DEHA2F17556g"/>